<keyword evidence="6" id="KW-0998">Cell outer membrane</keyword>
<feature type="signal peptide" evidence="8">
    <location>
        <begin position="1"/>
        <end position="33"/>
    </location>
</feature>
<dbReference type="Pfam" id="PF08842">
    <property type="entry name" value="Mfa2"/>
    <property type="match status" value="1"/>
</dbReference>
<reference evidence="9 10" key="1">
    <citation type="submission" date="2020-08" db="EMBL/GenBank/DDBJ databases">
        <title>Genome public.</title>
        <authorList>
            <person name="Liu C."/>
            <person name="Sun Q."/>
        </authorList>
    </citation>
    <scope>NUCLEOTIDE SEQUENCE [LARGE SCALE GENOMIC DNA]</scope>
    <source>
        <strain evidence="9 10">NSJ-79</strain>
    </source>
</reference>
<dbReference type="InterPro" id="IPR014941">
    <property type="entry name" value="FimB/Mfa2/Mfa3"/>
</dbReference>
<dbReference type="EMBL" id="JACOOJ010000038">
    <property type="protein sequence ID" value="MBC5634442.1"/>
    <property type="molecule type" value="Genomic_DNA"/>
</dbReference>
<evidence type="ECO:0000256" key="1">
    <source>
        <dbReference type="ARBA" id="ARBA00004442"/>
    </source>
</evidence>
<protein>
    <submittedName>
        <fullName evidence="9">FimB/Mfa2 family fimbrial subunit</fullName>
    </submittedName>
</protein>
<dbReference type="Proteomes" id="UP000651475">
    <property type="component" value="Unassembled WGS sequence"/>
</dbReference>
<dbReference type="RefSeq" id="WP_186931054.1">
    <property type="nucleotide sequence ID" value="NZ_JACOOJ010000038.1"/>
</dbReference>
<evidence type="ECO:0000256" key="2">
    <source>
        <dbReference type="ARBA" id="ARBA00007248"/>
    </source>
</evidence>
<keyword evidence="4" id="KW-0472">Membrane</keyword>
<proteinExistence type="inferred from homology"/>
<evidence type="ECO:0000313" key="9">
    <source>
        <dbReference type="EMBL" id="MBC5634442.1"/>
    </source>
</evidence>
<evidence type="ECO:0000256" key="7">
    <source>
        <dbReference type="ARBA" id="ARBA00023288"/>
    </source>
</evidence>
<comment type="caution">
    <text evidence="9">The sequence shown here is derived from an EMBL/GenBank/DDBJ whole genome shotgun (WGS) entry which is preliminary data.</text>
</comment>
<gene>
    <name evidence="9" type="ORF">H8S65_16990</name>
</gene>
<feature type="chain" id="PRO_5045911103" evidence="8">
    <location>
        <begin position="34"/>
        <end position="352"/>
    </location>
</feature>
<accession>A0ABR7DSN4</accession>
<comment type="similarity">
    <text evidence="2">Belongs to the bacteroidetes fimbrillin superfamily. FimB/Mfa2 family.</text>
</comment>
<evidence type="ECO:0000313" key="10">
    <source>
        <dbReference type="Proteomes" id="UP000651475"/>
    </source>
</evidence>
<keyword evidence="7" id="KW-0449">Lipoprotein</keyword>
<dbReference type="Gene3D" id="2.60.40.2100">
    <property type="match status" value="1"/>
</dbReference>
<sequence>MKQKSRHNPDRPCALRLCVASLLWLLLAPVACDIDGDLAECPYNARLEYWYTGTGQANVLPDYVYRMDEFMFDSLGILCHRREISSKKNVAAELGLPPGRYTLVAWGNLDSCSRISETKIGETRLEDVCLYADRPFGGKGARAGGGAVLASTEKLYYGYADFRIAERGVSRGRVDMVHAHLKLDVTVKWKGRAPADTGDWYMTLAGIYPEYRFQPEFEVKGSAYSTYASDDGSGGLTRSGVWYYIPGRPAGCLPATCKVAAKMDITRTVSVQFVTYRLASADHPVLQLYGGGVPLLREIDLEKYFRTMQIDLDRNLRQEFSLVVEVDADGGIIVMSAKVSDWNDGGTIGGMI</sequence>
<evidence type="ECO:0000256" key="6">
    <source>
        <dbReference type="ARBA" id="ARBA00023237"/>
    </source>
</evidence>
<evidence type="ECO:0000256" key="4">
    <source>
        <dbReference type="ARBA" id="ARBA00023136"/>
    </source>
</evidence>
<comment type="subcellular location">
    <subcellularLocation>
        <location evidence="1">Cell outer membrane</location>
    </subcellularLocation>
</comment>
<name>A0ABR7DSN4_9BACT</name>
<organism evidence="9 10">
    <name type="scientific">Parabacteroides hominis</name>
    <dbReference type="NCBI Taxonomy" id="2763057"/>
    <lineage>
        <taxon>Bacteria</taxon>
        <taxon>Pseudomonadati</taxon>
        <taxon>Bacteroidota</taxon>
        <taxon>Bacteroidia</taxon>
        <taxon>Bacteroidales</taxon>
        <taxon>Tannerellaceae</taxon>
        <taxon>Parabacteroides</taxon>
    </lineage>
</organism>
<keyword evidence="10" id="KW-1185">Reference proteome</keyword>
<keyword evidence="3 8" id="KW-0732">Signal</keyword>
<keyword evidence="5" id="KW-0564">Palmitate</keyword>
<evidence type="ECO:0000256" key="5">
    <source>
        <dbReference type="ARBA" id="ARBA00023139"/>
    </source>
</evidence>
<evidence type="ECO:0000256" key="8">
    <source>
        <dbReference type="SAM" id="SignalP"/>
    </source>
</evidence>
<evidence type="ECO:0000256" key="3">
    <source>
        <dbReference type="ARBA" id="ARBA00022729"/>
    </source>
</evidence>